<protein>
    <submittedName>
        <fullName evidence="1">Uncharacterized protein</fullName>
    </submittedName>
</protein>
<evidence type="ECO:0000313" key="2">
    <source>
        <dbReference type="Proteomes" id="UP000053176"/>
    </source>
</evidence>
<sequence>MNLASMHPAEPEARPSEASDIVIRSYTSVGSMQGLGKIEVEAREAFIPDRRHVAYFIRISTETMGDYPQSSAAAIQYDNIEKLIVAIDKLSNVSIKADRFAFYEVEFEIDGLKIIVFNDARGRTMFNISVANITVTFVAIHRIAELRELILRAKKHLDANKFEY</sequence>
<proteinExistence type="predicted"/>
<reference evidence="1 2" key="1">
    <citation type="submission" date="2015-12" db="EMBL/GenBank/DDBJ databases">
        <title>Draft genome sequence of Mesorhizobium sp. UFLA 01-765, a multitolerant efficient symbiont and plant-growth promoting strain isolated from Zn-mining soil using Leucaena leucocephala as a trap plant.</title>
        <authorList>
            <person name="Rangel W.M."/>
            <person name="Thijs S."/>
            <person name="Longatti S.M."/>
            <person name="Moreira F.M."/>
            <person name="Weyens N."/>
            <person name="Vangronsveld J."/>
            <person name="Van Hamme J.D."/>
            <person name="Bottos E.M."/>
            <person name="Rineau F."/>
        </authorList>
    </citation>
    <scope>NUCLEOTIDE SEQUENCE [LARGE SCALE GENOMIC DNA]</scope>
    <source>
        <strain evidence="1 2">UFLA 01-765</strain>
    </source>
</reference>
<comment type="caution">
    <text evidence="1">The sequence shown here is derived from an EMBL/GenBank/DDBJ whole genome shotgun (WGS) entry which is preliminary data.</text>
</comment>
<evidence type="ECO:0000313" key="1">
    <source>
        <dbReference type="EMBL" id="KUM26938.1"/>
    </source>
</evidence>
<dbReference type="Proteomes" id="UP000053176">
    <property type="component" value="Unassembled WGS sequence"/>
</dbReference>
<dbReference type="AlphaFoldDB" id="A0A101KTW9"/>
<gene>
    <name evidence="1" type="ORF">AU467_18325</name>
</gene>
<organism evidence="1 2">
    <name type="scientific">Rhizobium loti</name>
    <name type="common">Mesorhizobium loti</name>
    <dbReference type="NCBI Taxonomy" id="381"/>
    <lineage>
        <taxon>Bacteria</taxon>
        <taxon>Pseudomonadati</taxon>
        <taxon>Pseudomonadota</taxon>
        <taxon>Alphaproteobacteria</taxon>
        <taxon>Hyphomicrobiales</taxon>
        <taxon>Phyllobacteriaceae</taxon>
        <taxon>Mesorhizobium</taxon>
    </lineage>
</organism>
<accession>A0A101KTW9</accession>
<dbReference type="EMBL" id="LPWA01000100">
    <property type="protein sequence ID" value="KUM26938.1"/>
    <property type="molecule type" value="Genomic_DNA"/>
</dbReference>
<name>A0A101KTW9_RHILI</name>